<evidence type="ECO:0000313" key="5">
    <source>
        <dbReference type="Proteomes" id="UP001165444"/>
    </source>
</evidence>
<dbReference type="RefSeq" id="WP_243325972.1">
    <property type="nucleotide sequence ID" value="NZ_JAKZMM010000037.1"/>
</dbReference>
<proteinExistence type="inferred from homology"/>
<sequence length="667" mass="75006">MKINQLSTFICMSICMTEFAYALPPAEGMQIVAEPDYIIPNQPICEMSYSPAATQFSLWAPSAIEAEIRIYTSYDSPEPEQIVPLDPDLQGSWNQTIQGDLKGKFYTFRVNIDDVWQKETPGIFARAVGVNGDRAAIIDFQETNPEGWNDDIRPAMKNPADIVLYEMHHRDFSIHASSGIQHKGKFIALTEVGTTTSDGQKTGIDHLKELGITHIHILPSFDFASVDETKLDQNAYNWGYDPKNYNVPDGSYATDPYNPVTRIKEFKEMVQALHKAGIRVVLDVVYNHTFSAADSPFERTVPGYFFRMYENGEFCNGSACGNETASNHRMMHKYMVESVCYWAKEYHIDGFRFDLMAIHDIETMNAIREALNAIDPTILTYGEGWAVGKLGYDDNKLAYKKYTFRMPGIAAFSDNLRDGLRGPFSDHHKGAFLVGLPGHEEEVKFGIAGGVLHKQVKANDFWAAEPTQHISYVSCHDDHCLRDRLVNTLGNDTSEETVLKLDKLAQTAVLTSQGVPFIFCGEELFRTKQGVGNSYKSPDAINAIPWTNKTKYHDLFQYYKELIAIRRAHPAFYLGTAEKVREHLEFLPTEGDNLVAFQLKDIQGIDPAQRIIVVLNSNKTNRKIQIPDDTYQIVVKDGKADRNGLGTHAGPNLEVEAQSAVILIKNQ</sequence>
<reference evidence="4 5" key="1">
    <citation type="submission" date="2022-03" db="EMBL/GenBank/DDBJ databases">
        <title>Parabacteroides sp. nov. isolated from swine feces.</title>
        <authorList>
            <person name="Bak J.E."/>
        </authorList>
    </citation>
    <scope>NUCLEOTIDE SEQUENCE [LARGE SCALE GENOMIC DNA]</scope>
    <source>
        <strain evidence="4 5">AGMB00274</strain>
    </source>
</reference>
<evidence type="ECO:0000256" key="2">
    <source>
        <dbReference type="SAM" id="SignalP"/>
    </source>
</evidence>
<dbReference type="InterPro" id="IPR014756">
    <property type="entry name" value="Ig_E-set"/>
</dbReference>
<dbReference type="EC" id="3.2.1.41" evidence="4"/>
<dbReference type="CDD" id="cd02860">
    <property type="entry name" value="E_set_Pullulanase"/>
    <property type="match status" value="1"/>
</dbReference>
<dbReference type="InterPro" id="IPR004193">
    <property type="entry name" value="Glyco_hydro_13_N"/>
</dbReference>
<protein>
    <submittedName>
        <fullName evidence="4">Type I pullulanase</fullName>
        <ecNumber evidence="4">3.2.1.41</ecNumber>
    </submittedName>
</protein>
<dbReference type="SUPFAM" id="SSF51445">
    <property type="entry name" value="(Trans)glycosidases"/>
    <property type="match status" value="1"/>
</dbReference>
<feature type="domain" description="Glycosyl hydrolase family 13 catalytic" evidence="3">
    <location>
        <begin position="194"/>
        <end position="566"/>
    </location>
</feature>
<evidence type="ECO:0000313" key="4">
    <source>
        <dbReference type="EMBL" id="MCJ2381574.1"/>
    </source>
</evidence>
<dbReference type="SMART" id="SM00642">
    <property type="entry name" value="Aamy"/>
    <property type="match status" value="1"/>
</dbReference>
<dbReference type="SUPFAM" id="SSF81296">
    <property type="entry name" value="E set domains"/>
    <property type="match status" value="1"/>
</dbReference>
<comment type="caution">
    <text evidence="4">The sequence shown here is derived from an EMBL/GenBank/DDBJ whole genome shotgun (WGS) entry which is preliminary data.</text>
</comment>
<comment type="similarity">
    <text evidence="1">Belongs to the glycosyl hydrolase 13 family.</text>
</comment>
<dbReference type="InterPro" id="IPR013780">
    <property type="entry name" value="Glyco_hydro_b"/>
</dbReference>
<name>A0ABT0C3I1_9BACT</name>
<dbReference type="CDD" id="cd11341">
    <property type="entry name" value="AmyAc_Pullulanase_LD-like"/>
    <property type="match status" value="1"/>
</dbReference>
<keyword evidence="4" id="KW-0326">Glycosidase</keyword>
<dbReference type="Gene3D" id="2.60.40.1180">
    <property type="entry name" value="Golgi alpha-mannosidase II"/>
    <property type="match status" value="1"/>
</dbReference>
<dbReference type="PANTHER" id="PTHR43002">
    <property type="entry name" value="GLYCOGEN DEBRANCHING ENZYME"/>
    <property type="match status" value="1"/>
</dbReference>
<dbReference type="Pfam" id="PF00128">
    <property type="entry name" value="Alpha-amylase"/>
    <property type="match status" value="1"/>
</dbReference>
<dbReference type="InterPro" id="IPR006047">
    <property type="entry name" value="GH13_cat_dom"/>
</dbReference>
<keyword evidence="5" id="KW-1185">Reference proteome</keyword>
<organism evidence="4 5">
    <name type="scientific">Parabacteroides faecalis</name>
    <dbReference type="NCBI Taxonomy" id="2924040"/>
    <lineage>
        <taxon>Bacteria</taxon>
        <taxon>Pseudomonadati</taxon>
        <taxon>Bacteroidota</taxon>
        <taxon>Bacteroidia</taxon>
        <taxon>Bacteroidales</taxon>
        <taxon>Tannerellaceae</taxon>
        <taxon>Parabacteroides</taxon>
    </lineage>
</organism>
<dbReference type="NCBIfam" id="TIGR02104">
    <property type="entry name" value="pulA_typeI"/>
    <property type="match status" value="1"/>
</dbReference>
<dbReference type="Pfam" id="PF02922">
    <property type="entry name" value="CBM_48"/>
    <property type="match status" value="1"/>
</dbReference>
<dbReference type="Pfam" id="PF21653">
    <property type="entry name" value="pulA_all-beta"/>
    <property type="match status" value="1"/>
</dbReference>
<gene>
    <name evidence="4" type="primary">pulA</name>
    <name evidence="4" type="ORF">MUN53_13310</name>
</gene>
<dbReference type="Proteomes" id="UP001165444">
    <property type="component" value="Unassembled WGS sequence"/>
</dbReference>
<dbReference type="EMBL" id="JAKZMM010000037">
    <property type="protein sequence ID" value="MCJ2381574.1"/>
    <property type="molecule type" value="Genomic_DNA"/>
</dbReference>
<evidence type="ECO:0000259" key="3">
    <source>
        <dbReference type="SMART" id="SM00642"/>
    </source>
</evidence>
<dbReference type="InterPro" id="IPR049117">
    <property type="entry name" value="pulA_all-beta"/>
</dbReference>
<dbReference type="InterPro" id="IPR013783">
    <property type="entry name" value="Ig-like_fold"/>
</dbReference>
<dbReference type="Gene3D" id="3.20.20.80">
    <property type="entry name" value="Glycosidases"/>
    <property type="match status" value="1"/>
</dbReference>
<keyword evidence="2" id="KW-0732">Signal</keyword>
<dbReference type="Gene3D" id="2.60.40.10">
    <property type="entry name" value="Immunoglobulins"/>
    <property type="match status" value="1"/>
</dbReference>
<feature type="signal peptide" evidence="2">
    <location>
        <begin position="1"/>
        <end position="22"/>
    </location>
</feature>
<dbReference type="InterPro" id="IPR011840">
    <property type="entry name" value="PulA_typeI"/>
</dbReference>
<evidence type="ECO:0000256" key="1">
    <source>
        <dbReference type="ARBA" id="ARBA00008061"/>
    </source>
</evidence>
<dbReference type="InterPro" id="IPR017853">
    <property type="entry name" value="GH"/>
</dbReference>
<accession>A0ABT0C3I1</accession>
<keyword evidence="4" id="KW-0378">Hydrolase</keyword>
<dbReference type="GO" id="GO:0051060">
    <property type="term" value="F:pullulanase activity"/>
    <property type="evidence" value="ECO:0007669"/>
    <property type="project" value="UniProtKB-EC"/>
</dbReference>
<feature type="chain" id="PRO_5047135299" evidence="2">
    <location>
        <begin position="23"/>
        <end position="667"/>
    </location>
</feature>